<protein>
    <recommendedName>
        <fullName evidence="4">ATP/GTP-binding protein</fullName>
    </recommendedName>
</protein>
<keyword evidence="3" id="KW-1185">Reference proteome</keyword>
<dbReference type="RefSeq" id="WP_179388511.1">
    <property type="nucleotide sequence ID" value="NZ_JACBYQ010000001.1"/>
</dbReference>
<organism evidence="2 3">
    <name type="scientific">Psychromicrobium silvestre</name>
    <dbReference type="NCBI Taxonomy" id="1645614"/>
    <lineage>
        <taxon>Bacteria</taxon>
        <taxon>Bacillati</taxon>
        <taxon>Actinomycetota</taxon>
        <taxon>Actinomycetes</taxon>
        <taxon>Micrococcales</taxon>
        <taxon>Micrococcaceae</taxon>
        <taxon>Psychromicrobium</taxon>
    </lineage>
</organism>
<dbReference type="EMBL" id="JACBYQ010000001">
    <property type="protein sequence ID" value="NYE94793.1"/>
    <property type="molecule type" value="Genomic_DNA"/>
</dbReference>
<accession>A0A7Y9LSI8</accession>
<dbReference type="Proteomes" id="UP000521748">
    <property type="component" value="Unassembled WGS sequence"/>
</dbReference>
<sequence length="111" mass="12503">MPRSNRPRRPRPPAGGKSRPQEVEPLDPDRILGGMARVESAGDGEWMVRSVSPAQARKEYTCPGCGATVAPGTAHLVIWREDWIFGEADAIEGRRHWHTACWRGRSFRRSR</sequence>
<gene>
    <name evidence="2" type="ORF">FHU41_001014</name>
</gene>
<evidence type="ECO:0000256" key="1">
    <source>
        <dbReference type="SAM" id="MobiDB-lite"/>
    </source>
</evidence>
<evidence type="ECO:0000313" key="2">
    <source>
        <dbReference type="EMBL" id="NYE94793.1"/>
    </source>
</evidence>
<feature type="region of interest" description="Disordered" evidence="1">
    <location>
        <begin position="1"/>
        <end position="29"/>
    </location>
</feature>
<proteinExistence type="predicted"/>
<evidence type="ECO:0000313" key="3">
    <source>
        <dbReference type="Proteomes" id="UP000521748"/>
    </source>
</evidence>
<feature type="compositionally biased region" description="Basic and acidic residues" evidence="1">
    <location>
        <begin position="19"/>
        <end position="29"/>
    </location>
</feature>
<name>A0A7Y9LSI8_9MICC</name>
<evidence type="ECO:0008006" key="4">
    <source>
        <dbReference type="Google" id="ProtNLM"/>
    </source>
</evidence>
<feature type="compositionally biased region" description="Basic residues" evidence="1">
    <location>
        <begin position="1"/>
        <end position="11"/>
    </location>
</feature>
<comment type="caution">
    <text evidence="2">The sequence shown here is derived from an EMBL/GenBank/DDBJ whole genome shotgun (WGS) entry which is preliminary data.</text>
</comment>
<reference evidence="2 3" key="1">
    <citation type="submission" date="2020-07" db="EMBL/GenBank/DDBJ databases">
        <title>Sequencing the genomes of 1000 actinobacteria strains.</title>
        <authorList>
            <person name="Klenk H.-P."/>
        </authorList>
    </citation>
    <scope>NUCLEOTIDE SEQUENCE [LARGE SCALE GENOMIC DNA]</scope>
    <source>
        <strain evidence="2 3">DSM 102047</strain>
    </source>
</reference>
<dbReference type="AlphaFoldDB" id="A0A7Y9LSI8"/>